<proteinExistence type="inferred from homology"/>
<dbReference type="AlphaFoldDB" id="A0A1B7LCI6"/>
<sequence length="144" mass="15642">MKILLAVDGSENSLRAAEQALKLARLNQEVQVTALYVGPSCYDLFPEPGVCAWIQQKELDKEIETRAAAALDKVKEIFQPAGVPLQTAVERGDSGKAICRLAEEKGFDLVIMGSRGHGDLANVFLGSVSHKVLHTCRLPVMIVK</sequence>
<dbReference type="RefSeq" id="WP_066669753.1">
    <property type="nucleotide sequence ID" value="NZ_LYVF01000177.1"/>
</dbReference>
<accession>A0A1B7LCI6</accession>
<dbReference type="PANTHER" id="PTHR46268">
    <property type="entry name" value="STRESS RESPONSE PROTEIN NHAX"/>
    <property type="match status" value="1"/>
</dbReference>
<name>A0A1B7LCI6_9FIRM</name>
<evidence type="ECO:0000259" key="2">
    <source>
        <dbReference type="Pfam" id="PF00582"/>
    </source>
</evidence>
<dbReference type="Pfam" id="PF00582">
    <property type="entry name" value="Usp"/>
    <property type="match status" value="1"/>
</dbReference>
<comment type="caution">
    <text evidence="3">The sequence shown here is derived from an EMBL/GenBank/DDBJ whole genome shotgun (WGS) entry which is preliminary data.</text>
</comment>
<gene>
    <name evidence="3" type="ORF">A6M21_00730</name>
</gene>
<reference evidence="3 4" key="1">
    <citation type="submission" date="2016-04" db="EMBL/GenBank/DDBJ databases">
        <authorList>
            <person name="Evans L.H."/>
            <person name="Alamgir A."/>
            <person name="Owens N."/>
            <person name="Weber N.D."/>
            <person name="Virtaneva K."/>
            <person name="Barbian K."/>
            <person name="Babar A."/>
            <person name="Rosenke K."/>
        </authorList>
    </citation>
    <scope>NUCLEOTIDE SEQUENCE [LARGE SCALE GENOMIC DNA]</scope>
    <source>
        <strain evidence="3 4">LMa1</strain>
    </source>
</reference>
<dbReference type="STRING" id="1838280.A6M21_00730"/>
<dbReference type="PANTHER" id="PTHR46268:SF15">
    <property type="entry name" value="UNIVERSAL STRESS PROTEIN HP_0031"/>
    <property type="match status" value="1"/>
</dbReference>
<dbReference type="SUPFAM" id="SSF52402">
    <property type="entry name" value="Adenine nucleotide alpha hydrolases-like"/>
    <property type="match status" value="1"/>
</dbReference>
<dbReference type="InterPro" id="IPR006016">
    <property type="entry name" value="UspA"/>
</dbReference>
<evidence type="ECO:0000313" key="3">
    <source>
        <dbReference type="EMBL" id="OAT80433.1"/>
    </source>
</evidence>
<organism evidence="3 4">
    <name type="scientific">Desulfotomaculum copahuensis</name>
    <dbReference type="NCBI Taxonomy" id="1838280"/>
    <lineage>
        <taxon>Bacteria</taxon>
        <taxon>Bacillati</taxon>
        <taxon>Bacillota</taxon>
        <taxon>Clostridia</taxon>
        <taxon>Eubacteriales</taxon>
        <taxon>Desulfotomaculaceae</taxon>
        <taxon>Desulfotomaculum</taxon>
    </lineage>
</organism>
<comment type="similarity">
    <text evidence="1">Belongs to the universal stress protein A family.</text>
</comment>
<keyword evidence="4" id="KW-1185">Reference proteome</keyword>
<dbReference type="Gene3D" id="3.40.50.620">
    <property type="entry name" value="HUPs"/>
    <property type="match status" value="1"/>
</dbReference>
<dbReference type="InterPro" id="IPR014729">
    <property type="entry name" value="Rossmann-like_a/b/a_fold"/>
</dbReference>
<dbReference type="EMBL" id="LYVF01000177">
    <property type="protein sequence ID" value="OAT80433.1"/>
    <property type="molecule type" value="Genomic_DNA"/>
</dbReference>
<evidence type="ECO:0000313" key="4">
    <source>
        <dbReference type="Proteomes" id="UP000078532"/>
    </source>
</evidence>
<feature type="domain" description="UspA" evidence="2">
    <location>
        <begin position="2"/>
        <end position="144"/>
    </location>
</feature>
<dbReference type="PRINTS" id="PR01438">
    <property type="entry name" value="UNVRSLSTRESS"/>
</dbReference>
<dbReference type="OrthoDB" id="152484at2"/>
<dbReference type="InterPro" id="IPR006015">
    <property type="entry name" value="Universal_stress_UspA"/>
</dbReference>
<dbReference type="Proteomes" id="UP000078532">
    <property type="component" value="Unassembled WGS sequence"/>
</dbReference>
<evidence type="ECO:0000256" key="1">
    <source>
        <dbReference type="ARBA" id="ARBA00008791"/>
    </source>
</evidence>
<dbReference type="CDD" id="cd00293">
    <property type="entry name" value="USP-like"/>
    <property type="match status" value="1"/>
</dbReference>
<protein>
    <submittedName>
        <fullName evidence="3">Universal stress protein UspA</fullName>
    </submittedName>
</protein>